<sequence length="74" mass="7665">MSEGVVAGGSDIFGFGVRIGFYLTGLSLILSKIFCPSRLSGIATSIGLLELSTKTTLAVSMLRGSGALFFSCLK</sequence>
<dbReference type="AlphaFoldDB" id="U4LT97"/>
<dbReference type="OrthoDB" id="3945378at2759"/>
<evidence type="ECO:0000313" key="3">
    <source>
        <dbReference type="Proteomes" id="UP000018144"/>
    </source>
</evidence>
<proteinExistence type="predicted"/>
<keyword evidence="1" id="KW-0472">Membrane</keyword>
<feature type="transmembrane region" description="Helical" evidence="1">
    <location>
        <begin position="12"/>
        <end position="30"/>
    </location>
</feature>
<keyword evidence="3" id="KW-1185">Reference proteome</keyword>
<reference evidence="2 3" key="1">
    <citation type="journal article" date="2013" name="PLoS Genet.">
        <title>The genome and development-dependent transcriptomes of Pyronema confluens: a window into fungal evolution.</title>
        <authorList>
            <person name="Traeger S."/>
            <person name="Altegoer F."/>
            <person name="Freitag M."/>
            <person name="Gabaldon T."/>
            <person name="Kempken F."/>
            <person name="Kumar A."/>
            <person name="Marcet-Houben M."/>
            <person name="Poggeler S."/>
            <person name="Stajich J.E."/>
            <person name="Nowrousian M."/>
        </authorList>
    </citation>
    <scope>NUCLEOTIDE SEQUENCE [LARGE SCALE GENOMIC DNA]</scope>
    <source>
        <strain evidence="3">CBS 100304</strain>
        <tissue evidence="2">Vegetative mycelium</tissue>
    </source>
</reference>
<dbReference type="EMBL" id="HF935464">
    <property type="protein sequence ID" value="CCX30651.1"/>
    <property type="molecule type" value="Genomic_DNA"/>
</dbReference>
<protein>
    <submittedName>
        <fullName evidence="2">Uncharacterized protein</fullName>
    </submittedName>
</protein>
<gene>
    <name evidence="2" type="ORF">PCON_08990</name>
</gene>
<evidence type="ECO:0000256" key="1">
    <source>
        <dbReference type="SAM" id="Phobius"/>
    </source>
</evidence>
<evidence type="ECO:0000313" key="2">
    <source>
        <dbReference type="EMBL" id="CCX30651.1"/>
    </source>
</evidence>
<name>U4LT97_PYROM</name>
<dbReference type="Proteomes" id="UP000018144">
    <property type="component" value="Unassembled WGS sequence"/>
</dbReference>
<keyword evidence="1" id="KW-1133">Transmembrane helix</keyword>
<organism evidence="2 3">
    <name type="scientific">Pyronema omphalodes (strain CBS 100304)</name>
    <name type="common">Pyronema confluens</name>
    <dbReference type="NCBI Taxonomy" id="1076935"/>
    <lineage>
        <taxon>Eukaryota</taxon>
        <taxon>Fungi</taxon>
        <taxon>Dikarya</taxon>
        <taxon>Ascomycota</taxon>
        <taxon>Pezizomycotina</taxon>
        <taxon>Pezizomycetes</taxon>
        <taxon>Pezizales</taxon>
        <taxon>Pyronemataceae</taxon>
        <taxon>Pyronema</taxon>
    </lineage>
</organism>
<accession>U4LT97</accession>
<keyword evidence="1" id="KW-0812">Transmembrane</keyword>